<comment type="cofactor">
    <cofactor evidence="1">
        <name>Mg(2+)</name>
        <dbReference type="ChEBI" id="CHEBI:18420"/>
    </cofactor>
</comment>
<feature type="region of interest" description="Disordered" evidence="9">
    <location>
        <begin position="409"/>
        <end position="458"/>
    </location>
</feature>
<feature type="compositionally biased region" description="Basic and acidic residues" evidence="9">
    <location>
        <begin position="445"/>
        <end position="456"/>
    </location>
</feature>
<evidence type="ECO:0000256" key="4">
    <source>
        <dbReference type="ARBA" id="ARBA00022679"/>
    </source>
</evidence>
<evidence type="ECO:0000256" key="7">
    <source>
        <dbReference type="ARBA" id="ARBA00022840"/>
    </source>
</evidence>
<dbReference type="PANTHER" id="PTHR48421">
    <property type="entry name" value="MYCBP-ASSOCIATED PROTEIN"/>
    <property type="match status" value="1"/>
</dbReference>
<feature type="region of interest" description="Disordered" evidence="9">
    <location>
        <begin position="941"/>
        <end position="986"/>
    </location>
</feature>
<keyword evidence="5" id="KW-0547">Nucleotide-binding</keyword>
<evidence type="ECO:0000256" key="2">
    <source>
        <dbReference type="ARBA" id="ARBA00008982"/>
    </source>
</evidence>
<dbReference type="EC" id="2.7.2.3" evidence="3"/>
<dbReference type="PANTHER" id="PTHR48421:SF1">
    <property type="entry name" value="MYCBP-ASSOCIATED PROTEIN"/>
    <property type="match status" value="1"/>
</dbReference>
<keyword evidence="6" id="KW-0418">Kinase</keyword>
<organism evidence="10 11">
    <name type="scientific">Chrysophaeum taylorii</name>
    <dbReference type="NCBI Taxonomy" id="2483200"/>
    <lineage>
        <taxon>Eukaryota</taxon>
        <taxon>Sar</taxon>
        <taxon>Stramenopiles</taxon>
        <taxon>Ochrophyta</taxon>
        <taxon>Pelagophyceae</taxon>
        <taxon>Pelagomonadales</taxon>
        <taxon>Pelagomonadaceae</taxon>
        <taxon>Chrysophaeum</taxon>
    </lineage>
</organism>
<dbReference type="GO" id="GO:0006096">
    <property type="term" value="P:glycolytic process"/>
    <property type="evidence" value="ECO:0007669"/>
    <property type="project" value="InterPro"/>
</dbReference>
<dbReference type="InterPro" id="IPR001576">
    <property type="entry name" value="Phosphoglycerate_kinase"/>
</dbReference>
<comment type="caution">
    <text evidence="10">The sequence shown here is derived from an EMBL/GenBank/DDBJ whole genome shotgun (WGS) entry which is preliminary data.</text>
</comment>
<dbReference type="Pfam" id="PF00162">
    <property type="entry name" value="PGK"/>
    <property type="match status" value="1"/>
</dbReference>
<dbReference type="InterPro" id="IPR032707">
    <property type="entry name" value="MYCBPAP"/>
</dbReference>
<gene>
    <name evidence="10" type="ORF">CTAYLR_002173</name>
</gene>
<dbReference type="Gene3D" id="3.40.50.1260">
    <property type="entry name" value="Phosphoglycerate kinase, N-terminal domain"/>
    <property type="match status" value="1"/>
</dbReference>
<evidence type="ECO:0000256" key="8">
    <source>
        <dbReference type="ARBA" id="ARBA00022842"/>
    </source>
</evidence>
<proteinExistence type="inferred from homology"/>
<evidence type="ECO:0000256" key="5">
    <source>
        <dbReference type="ARBA" id="ARBA00022741"/>
    </source>
</evidence>
<evidence type="ECO:0000256" key="1">
    <source>
        <dbReference type="ARBA" id="ARBA00001946"/>
    </source>
</evidence>
<evidence type="ECO:0000256" key="6">
    <source>
        <dbReference type="ARBA" id="ARBA00022777"/>
    </source>
</evidence>
<name>A0AAD7XRN7_9STRA</name>
<protein>
    <recommendedName>
        <fullName evidence="3">phosphoglycerate kinase</fullName>
        <ecNumber evidence="3">2.7.2.3</ecNumber>
    </recommendedName>
</protein>
<keyword evidence="11" id="KW-1185">Reference proteome</keyword>
<feature type="region of interest" description="Disordered" evidence="9">
    <location>
        <begin position="883"/>
        <end position="929"/>
    </location>
</feature>
<dbReference type="InterPro" id="IPR015824">
    <property type="entry name" value="Phosphoglycerate_kinase_N"/>
</dbReference>
<dbReference type="GO" id="GO:0005524">
    <property type="term" value="F:ATP binding"/>
    <property type="evidence" value="ECO:0007669"/>
    <property type="project" value="UniProtKB-KW"/>
</dbReference>
<evidence type="ECO:0000313" key="11">
    <source>
        <dbReference type="Proteomes" id="UP001230188"/>
    </source>
</evidence>
<evidence type="ECO:0000256" key="3">
    <source>
        <dbReference type="ARBA" id="ARBA00013061"/>
    </source>
</evidence>
<accession>A0AAD7XRN7</accession>
<comment type="similarity">
    <text evidence="2">Belongs to the phosphoglycerate kinase family.</text>
</comment>
<dbReference type="SUPFAM" id="SSF53748">
    <property type="entry name" value="Phosphoglycerate kinase"/>
    <property type="match status" value="1"/>
</dbReference>
<feature type="compositionally biased region" description="Acidic residues" evidence="9">
    <location>
        <begin position="429"/>
        <end position="444"/>
    </location>
</feature>
<evidence type="ECO:0000256" key="9">
    <source>
        <dbReference type="SAM" id="MobiDB-lite"/>
    </source>
</evidence>
<sequence length="986" mass="109529">MQSVIPDHVRYAEHYWEMSLRNHGQRIVHVGNIFSGLFCPIQRENKIPPQIRKPRREKHIVETKRKTWRDDPYLRARQKQWTEKLKKTKKIPHEITLEEASDLAVVGRDLFEWAAESSAAYIDRLEAERKKPVGEELREIVVRTEVMVEEEAEQPTLVCLGPRELTFISSIAQPVYASLRLENRGSTVVYYEWRRVTRHAAEYDDCAYNVSKVGALSRDVVFFCLNPRGSLSPRHSEEASFVFQSKVSGQFADEWELVVAPLTKTDVWKIALRGIVTPTEDQAHLRAAVDVEFVTQLSHSGVKQLVVDDVVAMVRTPNETRRQRRRQREEEAFGIASTPRNLYYTLDRYEALATLWLEASQFISELARPASSEVVEVNVANEALSLVQQAWDGDVDTIRRVLDGVEFRASSREEDEPCEATQAKKEPEEQGEDENEYDEDEDEKTEWPELTVEKQDPTLTDPRAVRLRALEARWRCLVCEAATRNEVTISKTPDLTAVALALAAAERTAGLSDTPAPMVNDEAWASLLEGVQLDEGNEPEVVAANNVEANGGSGEAAYRAGAVAAVMHILTTLEVHTPLSRFCQERSVSLSHVAVARATDVEGRVVLFQANLDICFELEERVWSLGDGAEQRIDQTARSLLAFLPILEDNNKRKTEPVVNVGPPRAVVLITEITSDEQRPSSVLLVDALKTSAAGGRYLVEFCGSVTSLEERLATLDNASSLVPLLVLEARNSEHLLCPPRPATEMPPLARLKNVDRFAGACLKNHLNVAARLLSCDRPLVIVLGDTERHAFGTKKNGLVARAGELDFWIDHADEILLAGRLALECLAALGVQTGKHDIDVAVLPIASKLLAKATRNDVHLQLPTDFATGNLLVDKTGVVGGGGIEIDEDDSADEDGDEVVEAEEEDDDEDPAAGYDYDGDVGDAVVKSGGIPADAYALDLGPARDPLPDELMLDAELRARAAEMEDEEDEDEDEEEEEEEEESDD</sequence>
<feature type="compositionally biased region" description="Acidic residues" evidence="9">
    <location>
        <begin position="886"/>
        <end position="922"/>
    </location>
</feature>
<keyword evidence="7" id="KW-0067">ATP-binding</keyword>
<dbReference type="GO" id="GO:0004618">
    <property type="term" value="F:phosphoglycerate kinase activity"/>
    <property type="evidence" value="ECO:0007669"/>
    <property type="project" value="UniProtKB-EC"/>
</dbReference>
<dbReference type="InterPro" id="IPR036043">
    <property type="entry name" value="Phosphoglycerate_kinase_sf"/>
</dbReference>
<evidence type="ECO:0000313" key="10">
    <source>
        <dbReference type="EMBL" id="KAJ8613543.1"/>
    </source>
</evidence>
<dbReference type="EMBL" id="JAQMWT010000028">
    <property type="protein sequence ID" value="KAJ8613543.1"/>
    <property type="molecule type" value="Genomic_DNA"/>
</dbReference>
<keyword evidence="4" id="KW-0808">Transferase</keyword>
<dbReference type="AlphaFoldDB" id="A0AAD7XRN7"/>
<dbReference type="Proteomes" id="UP001230188">
    <property type="component" value="Unassembled WGS sequence"/>
</dbReference>
<keyword evidence="8" id="KW-0460">Magnesium</keyword>
<dbReference type="Pfam" id="PF14646">
    <property type="entry name" value="MYCBPAP"/>
    <property type="match status" value="1"/>
</dbReference>
<feature type="compositionally biased region" description="Acidic residues" evidence="9">
    <location>
        <begin position="965"/>
        <end position="986"/>
    </location>
</feature>
<reference evidence="10" key="1">
    <citation type="submission" date="2023-01" db="EMBL/GenBank/DDBJ databases">
        <title>Metagenome sequencing of chrysophaentin producing Chrysophaeum taylorii.</title>
        <authorList>
            <person name="Davison J."/>
            <person name="Bewley C."/>
        </authorList>
    </citation>
    <scope>NUCLEOTIDE SEQUENCE</scope>
    <source>
        <strain evidence="10">NIES-1699</strain>
    </source>
</reference>